<dbReference type="EMBL" id="JAMBEP010000001">
    <property type="protein sequence ID" value="MCL1633635.1"/>
    <property type="molecule type" value="Genomic_DNA"/>
</dbReference>
<feature type="transmembrane region" description="Helical" evidence="1">
    <location>
        <begin position="104"/>
        <end position="130"/>
    </location>
</feature>
<name>A0ABT0MFI2_9GAMM</name>
<dbReference type="Proteomes" id="UP001431217">
    <property type="component" value="Unassembled WGS sequence"/>
</dbReference>
<keyword evidence="1" id="KW-0472">Membrane</keyword>
<sequence>MNEPILQTLAKIAVTLAGFSGLVVTIRFRGTRPWSSTELRLLWLLIGDSFLVLFFSLLPFPMALAGWSPATVWGWCSALLGSWFILGNLLALRGERRDRAAQRLVTVPVITPALYAIFAIALAMGAALWLSVWNVVVPRGQAVYVLGLMVLLAFAALEFLFFVGLMSIRDKEE</sequence>
<accession>A0ABT0MFI2</accession>
<evidence type="ECO:0000256" key="1">
    <source>
        <dbReference type="SAM" id="Phobius"/>
    </source>
</evidence>
<feature type="transmembrane region" description="Helical" evidence="1">
    <location>
        <begin position="12"/>
        <end position="29"/>
    </location>
</feature>
<comment type="caution">
    <text evidence="2">The sequence shown here is derived from an EMBL/GenBank/DDBJ whole genome shotgun (WGS) entry which is preliminary data.</text>
</comment>
<feature type="transmembrane region" description="Helical" evidence="1">
    <location>
        <begin position="142"/>
        <end position="168"/>
    </location>
</feature>
<feature type="transmembrane region" description="Helical" evidence="1">
    <location>
        <begin position="41"/>
        <end position="60"/>
    </location>
</feature>
<dbReference type="RefSeq" id="WP_249471040.1">
    <property type="nucleotide sequence ID" value="NZ_JAMBEP010000001.1"/>
</dbReference>
<keyword evidence="1" id="KW-1133">Transmembrane helix</keyword>
<reference evidence="2 3" key="1">
    <citation type="submission" date="2022-05" db="EMBL/GenBank/DDBJ databases">
        <title>Luteimonas sp. SX5, whole genome shotgun sequencing project.</title>
        <authorList>
            <person name="Zhao G."/>
            <person name="Shen L."/>
        </authorList>
    </citation>
    <scope>NUCLEOTIDE SEQUENCE [LARGE SCALE GENOMIC DNA]</scope>
    <source>
        <strain evidence="2 3">SX5</strain>
    </source>
</reference>
<proteinExistence type="predicted"/>
<organism evidence="2 3">
    <name type="scientific">Luteimonas galliterrae</name>
    <dbReference type="NCBI Taxonomy" id="2940486"/>
    <lineage>
        <taxon>Bacteria</taxon>
        <taxon>Pseudomonadati</taxon>
        <taxon>Pseudomonadota</taxon>
        <taxon>Gammaproteobacteria</taxon>
        <taxon>Lysobacterales</taxon>
        <taxon>Lysobacteraceae</taxon>
        <taxon>Luteimonas</taxon>
    </lineage>
</organism>
<evidence type="ECO:0000313" key="3">
    <source>
        <dbReference type="Proteomes" id="UP001431217"/>
    </source>
</evidence>
<evidence type="ECO:0000313" key="2">
    <source>
        <dbReference type="EMBL" id="MCL1633635.1"/>
    </source>
</evidence>
<protein>
    <submittedName>
        <fullName evidence="2">Uncharacterized protein</fullName>
    </submittedName>
</protein>
<gene>
    <name evidence="2" type="ORF">M2650_03120</name>
</gene>
<keyword evidence="1" id="KW-0812">Transmembrane</keyword>
<feature type="transmembrane region" description="Helical" evidence="1">
    <location>
        <begin position="72"/>
        <end position="92"/>
    </location>
</feature>
<keyword evidence="3" id="KW-1185">Reference proteome</keyword>